<dbReference type="SFLD" id="SFLDG01067">
    <property type="entry name" value="SPASM/twitch_domain_containing"/>
    <property type="match status" value="1"/>
</dbReference>
<evidence type="ECO:0000256" key="6">
    <source>
        <dbReference type="SAM" id="MobiDB-lite"/>
    </source>
</evidence>
<keyword evidence="9" id="KW-1185">Reference proteome</keyword>
<keyword evidence="4" id="KW-0408">Iron</keyword>
<dbReference type="EMBL" id="CP040846">
    <property type="protein sequence ID" value="QDA30443.1"/>
    <property type="molecule type" value="Genomic_DNA"/>
</dbReference>
<dbReference type="GO" id="GO:0016491">
    <property type="term" value="F:oxidoreductase activity"/>
    <property type="evidence" value="ECO:0007669"/>
    <property type="project" value="InterPro"/>
</dbReference>
<dbReference type="SFLD" id="SFLDS00029">
    <property type="entry name" value="Radical_SAM"/>
    <property type="match status" value="1"/>
</dbReference>
<feature type="domain" description="Radical SAM core" evidence="7">
    <location>
        <begin position="94"/>
        <end position="324"/>
    </location>
</feature>
<dbReference type="SFLD" id="SFLDG01384">
    <property type="entry name" value="thioether_bond_formation_requi"/>
    <property type="match status" value="1"/>
</dbReference>
<dbReference type="InterPro" id="IPR023885">
    <property type="entry name" value="4Fe4S-binding_SPASM_dom"/>
</dbReference>
<evidence type="ECO:0000256" key="3">
    <source>
        <dbReference type="ARBA" id="ARBA00022723"/>
    </source>
</evidence>
<evidence type="ECO:0000313" key="9">
    <source>
        <dbReference type="Proteomes" id="UP000306007"/>
    </source>
</evidence>
<proteinExistence type="predicted"/>
<dbReference type="KEGG" id="tic:FH039_00830"/>
<evidence type="ECO:0000256" key="2">
    <source>
        <dbReference type="ARBA" id="ARBA00022691"/>
    </source>
</evidence>
<dbReference type="CDD" id="cd01335">
    <property type="entry name" value="Radical_SAM"/>
    <property type="match status" value="1"/>
</dbReference>
<organism evidence="8 9">
    <name type="scientific">Thermococcus indicus</name>
    <dbReference type="NCBI Taxonomy" id="2586643"/>
    <lineage>
        <taxon>Archaea</taxon>
        <taxon>Methanobacteriati</taxon>
        <taxon>Methanobacteriota</taxon>
        <taxon>Thermococci</taxon>
        <taxon>Thermococcales</taxon>
        <taxon>Thermococcaceae</taxon>
        <taxon>Thermococcus</taxon>
    </lineage>
</organism>
<dbReference type="GO" id="GO:0051536">
    <property type="term" value="F:iron-sulfur cluster binding"/>
    <property type="evidence" value="ECO:0007669"/>
    <property type="project" value="UniProtKB-KW"/>
</dbReference>
<evidence type="ECO:0000313" key="8">
    <source>
        <dbReference type="EMBL" id="QDA30443.1"/>
    </source>
</evidence>
<comment type="cofactor">
    <cofactor evidence="1">
        <name>[4Fe-4S] cluster</name>
        <dbReference type="ChEBI" id="CHEBI:49883"/>
    </cofactor>
</comment>
<dbReference type="GO" id="GO:0046872">
    <property type="term" value="F:metal ion binding"/>
    <property type="evidence" value="ECO:0007669"/>
    <property type="project" value="UniProtKB-KW"/>
</dbReference>
<dbReference type="InterPro" id="IPR013785">
    <property type="entry name" value="Aldolase_TIM"/>
</dbReference>
<evidence type="ECO:0000256" key="5">
    <source>
        <dbReference type="ARBA" id="ARBA00023014"/>
    </source>
</evidence>
<keyword evidence="2" id="KW-0949">S-adenosyl-L-methionine</keyword>
<dbReference type="Proteomes" id="UP000306007">
    <property type="component" value="Chromosome"/>
</dbReference>
<dbReference type="PANTHER" id="PTHR43273:SF8">
    <property type="entry name" value="RADICAL SAM DOMAIN PROTEIN"/>
    <property type="match status" value="1"/>
</dbReference>
<feature type="compositionally biased region" description="Basic and acidic residues" evidence="6">
    <location>
        <begin position="474"/>
        <end position="483"/>
    </location>
</feature>
<keyword evidence="5" id="KW-0411">Iron-sulfur</keyword>
<dbReference type="SMART" id="SM00729">
    <property type="entry name" value="Elp3"/>
    <property type="match status" value="1"/>
</dbReference>
<gene>
    <name evidence="8" type="ORF">FH039_00830</name>
</gene>
<dbReference type="PROSITE" id="PS51918">
    <property type="entry name" value="RADICAL_SAM"/>
    <property type="match status" value="1"/>
</dbReference>
<dbReference type="InterPro" id="IPR007197">
    <property type="entry name" value="rSAM"/>
</dbReference>
<dbReference type="InterPro" id="IPR023867">
    <property type="entry name" value="Sulphatase_maturase_rSAM"/>
</dbReference>
<evidence type="ECO:0000256" key="4">
    <source>
        <dbReference type="ARBA" id="ARBA00023004"/>
    </source>
</evidence>
<feature type="region of interest" description="Disordered" evidence="6">
    <location>
        <begin position="465"/>
        <end position="490"/>
    </location>
</feature>
<dbReference type="AlphaFoldDB" id="A0A4Y5SI64"/>
<dbReference type="InterPro" id="IPR058240">
    <property type="entry name" value="rSAM_sf"/>
</dbReference>
<keyword evidence="3" id="KW-0479">Metal-binding</keyword>
<protein>
    <submittedName>
        <fullName evidence="8">SPASM domain-containing protein</fullName>
    </submittedName>
</protein>
<dbReference type="PANTHER" id="PTHR43273">
    <property type="entry name" value="ANAEROBIC SULFATASE-MATURATING ENZYME HOMOLOG ASLB-RELATED"/>
    <property type="match status" value="1"/>
</dbReference>
<name>A0A4Y5SI64_9EURY</name>
<dbReference type="SFLD" id="SFLDG01386">
    <property type="entry name" value="main_SPASM_domain-containing"/>
    <property type="match status" value="1"/>
</dbReference>
<sequence>MCMGGDGFVSSLYLDKVLDEYILFSPKTLHLIRLDAESYELLDSIRKRGVEEGVSEFLKKHPEISPQDVDRVIEGLKALSAVPPYLSVDSKSSEVVPTSVALYLTSACNFKCVYCYEQQHGIPLFMIRDENDADGIIEFLLSRGSSKLSVGFFGGEPLLNFRMLRYIAETLSRRAASRGKTVNFSITTNGYLITPSVVDFFKRFRFNVVLSMDGPREIQNHNRPTKTGDPTFDVVMKNLRLLLTSGVPVTVRATILPEQIDRYFEIFRFFVENGVRSVHIEPASIGSDSFREIVSPLKEQLKLIAEYELEHIEETEMFRYSHFRKYFTILASRRSLVYPCGAGRKLFGVSSDGKLYPCQRFVGMDEFVVGDVRSGVNVDSEVIQKILRNPPREPCNHCWAYPLCRGGCYYINYMYSGDIHKPDPYYCEFIRELIRLSMWLYVKVKRNHPVIFEKMLKSLDYYSPPSGVSEASADESKIKKEVGEVWSSRS</sequence>
<dbReference type="Pfam" id="PF04055">
    <property type="entry name" value="Radical_SAM"/>
    <property type="match status" value="1"/>
</dbReference>
<accession>A0A4Y5SI64</accession>
<dbReference type="InterPro" id="IPR006638">
    <property type="entry name" value="Elp3/MiaA/NifB-like_rSAM"/>
</dbReference>
<dbReference type="NCBIfam" id="TIGR04085">
    <property type="entry name" value="rSAM_more_4Fe4S"/>
    <property type="match status" value="1"/>
</dbReference>
<evidence type="ECO:0000259" key="7">
    <source>
        <dbReference type="PROSITE" id="PS51918"/>
    </source>
</evidence>
<reference evidence="8 9" key="1">
    <citation type="submission" date="2019-06" db="EMBL/GenBank/DDBJ databases">
        <title>Thermococcus indicus sp. nov., a Fe(III)-reducing hyperthermophilic archaeon isolated from the Onnuri vent field of the Central Indian Ocean ridge.</title>
        <authorList>
            <person name="Lim J.K."/>
            <person name="Kim Y.J."/>
            <person name="Kwon K.K."/>
        </authorList>
    </citation>
    <scope>NUCLEOTIDE SEQUENCE [LARGE SCALE GENOMIC DNA]</scope>
    <source>
        <strain evidence="8 9">IOH1</strain>
    </source>
</reference>
<evidence type="ECO:0000256" key="1">
    <source>
        <dbReference type="ARBA" id="ARBA00001966"/>
    </source>
</evidence>
<dbReference type="Gene3D" id="3.20.20.70">
    <property type="entry name" value="Aldolase class I"/>
    <property type="match status" value="1"/>
</dbReference>
<dbReference type="SUPFAM" id="SSF102114">
    <property type="entry name" value="Radical SAM enzymes"/>
    <property type="match status" value="1"/>
</dbReference>